<dbReference type="EMBL" id="AVBG01000002">
    <property type="protein sequence ID" value="KGP92544.1"/>
    <property type="molecule type" value="Genomic_DNA"/>
</dbReference>
<protein>
    <submittedName>
        <fullName evidence="2">Ethyl tert-butyl ether degradation protein EthD</fullName>
    </submittedName>
</protein>
<organism evidence="2 3">
    <name type="scientific">Pontibacillus chungwhensis BH030062</name>
    <dbReference type="NCBI Taxonomy" id="1385513"/>
    <lineage>
        <taxon>Bacteria</taxon>
        <taxon>Bacillati</taxon>
        <taxon>Bacillota</taxon>
        <taxon>Bacilli</taxon>
        <taxon>Bacillales</taxon>
        <taxon>Bacillaceae</taxon>
        <taxon>Pontibacillus</taxon>
    </lineage>
</organism>
<accession>A0A0A2UX75</accession>
<sequence length="100" mass="11526">MAKILVMYPQPTDKQKFKDQHEEVHLPLVNSVEGVKDIVIHSVSQTVNVKEDVYLVVEIEFDNQEILQQALSSEQWQKVQADVDNLMEYLTEAPSMIITQ</sequence>
<dbReference type="AlphaFoldDB" id="A0A0A2UX75"/>
<proteinExistence type="predicted"/>
<feature type="domain" description="EthD" evidence="1">
    <location>
        <begin position="10"/>
        <end position="87"/>
    </location>
</feature>
<dbReference type="GO" id="GO:0016491">
    <property type="term" value="F:oxidoreductase activity"/>
    <property type="evidence" value="ECO:0007669"/>
    <property type="project" value="InterPro"/>
</dbReference>
<dbReference type="Proteomes" id="UP000030153">
    <property type="component" value="Unassembled WGS sequence"/>
</dbReference>
<keyword evidence="3" id="KW-1185">Reference proteome</keyword>
<dbReference type="NCBIfam" id="TIGR02118">
    <property type="entry name" value="EthD family reductase"/>
    <property type="match status" value="1"/>
</dbReference>
<reference evidence="2 3" key="1">
    <citation type="submission" date="2013-08" db="EMBL/GenBank/DDBJ databases">
        <title>Genome of Pontibacillus chungwhensis.</title>
        <authorList>
            <person name="Wang Q."/>
            <person name="Wang G."/>
        </authorList>
    </citation>
    <scope>NUCLEOTIDE SEQUENCE [LARGE SCALE GENOMIC DNA]</scope>
    <source>
        <strain evidence="2 3">BH030062</strain>
    </source>
</reference>
<gene>
    <name evidence="2" type="ORF">N780_14230</name>
</gene>
<evidence type="ECO:0000313" key="2">
    <source>
        <dbReference type="EMBL" id="KGP92544.1"/>
    </source>
</evidence>
<evidence type="ECO:0000313" key="3">
    <source>
        <dbReference type="Proteomes" id="UP000030153"/>
    </source>
</evidence>
<dbReference type="InterPro" id="IPR011008">
    <property type="entry name" value="Dimeric_a/b-barrel"/>
</dbReference>
<dbReference type="STRING" id="1385513.N780_14230"/>
<dbReference type="Pfam" id="PF07110">
    <property type="entry name" value="EthD"/>
    <property type="match status" value="1"/>
</dbReference>
<dbReference type="Gene3D" id="3.30.70.100">
    <property type="match status" value="1"/>
</dbReference>
<dbReference type="OrthoDB" id="5294870at2"/>
<comment type="caution">
    <text evidence="2">The sequence shown here is derived from an EMBL/GenBank/DDBJ whole genome shotgun (WGS) entry which is preliminary data.</text>
</comment>
<dbReference type="SUPFAM" id="SSF54909">
    <property type="entry name" value="Dimeric alpha+beta barrel"/>
    <property type="match status" value="1"/>
</dbReference>
<evidence type="ECO:0000259" key="1">
    <source>
        <dbReference type="Pfam" id="PF07110"/>
    </source>
</evidence>
<dbReference type="InterPro" id="IPR009799">
    <property type="entry name" value="EthD_dom"/>
</dbReference>
<name>A0A0A2UX75_9BACI</name>
<dbReference type="RefSeq" id="WP_052114870.1">
    <property type="nucleotide sequence ID" value="NZ_AVBG01000002.1"/>
</dbReference>